<name>I3XGP9_SINF2</name>
<evidence type="ECO:0000313" key="2">
    <source>
        <dbReference type="Proteomes" id="UP000006180"/>
    </source>
</evidence>
<proteinExistence type="predicted"/>
<sequence length="66" mass="7606">MDASIGLNASQQRFCLQPTFGSQCPHQASVCKLAEYPKSDYISFRRYLEHVEEGAARRSKRGWLER</sequence>
<dbReference type="HOGENOM" id="CLU_2828906_0_0_5"/>
<organism evidence="1">
    <name type="scientific">Sinorhizobium fredii (strain USDA 257)</name>
    <dbReference type="NCBI Taxonomy" id="1185652"/>
    <lineage>
        <taxon>Bacteria</taxon>
        <taxon>Pseudomonadati</taxon>
        <taxon>Pseudomonadota</taxon>
        <taxon>Alphaproteobacteria</taxon>
        <taxon>Hyphomicrobiales</taxon>
        <taxon>Rhizobiaceae</taxon>
        <taxon>Sinorhizobium/Ensifer group</taxon>
        <taxon>Sinorhizobium</taxon>
    </lineage>
</organism>
<geneLocation type="plasmid" evidence="2">
    <name>pUSDA257 fragment 2</name>
</geneLocation>
<evidence type="ECO:0000313" key="1">
    <source>
        <dbReference type="EMBL" id="AFL55055.1"/>
    </source>
</evidence>
<dbReference type="EMBL" id="CP003565">
    <property type="protein sequence ID" value="AFL55055.1"/>
    <property type="molecule type" value="Genomic_DNA"/>
</dbReference>
<keyword evidence="1" id="KW-0614">Plasmid</keyword>
<gene>
    <name evidence="1" type="ORF">USDA257_p03400</name>
</gene>
<protein>
    <submittedName>
        <fullName evidence="1">Uncharacterized protein</fullName>
    </submittedName>
</protein>
<accession>I3XGP9</accession>
<dbReference type="AlphaFoldDB" id="I3XGP9"/>
<reference evidence="1" key="1">
    <citation type="journal article" date="2012" name="J. Bacteriol.">
        <title>Complete genome sequence of the broad-host-range strain Sinorhizobium fredii USDA257.</title>
        <authorList>
            <person name="Schuldes J."/>
            <person name="Rodriguez Orbegoso M."/>
            <person name="Schmeisser C."/>
            <person name="Krishnan H.B."/>
            <person name="Daniel R."/>
            <person name="Streit W.R."/>
        </authorList>
    </citation>
    <scope>NUCLEOTIDE SEQUENCE [LARGE SCALE GENOMIC DNA]</scope>
    <source>
        <strain evidence="1">USDA 257</strain>
        <plasmid evidence="1">pUSDA257</plasmid>
    </source>
</reference>